<dbReference type="AlphaFoldDB" id="A0A3P9HQI6"/>
<dbReference type="Ensembl" id="ENSORLT00015016457.1">
    <property type="protein sequence ID" value="ENSORLP00015009989.1"/>
    <property type="gene ID" value="ENSORLG00015010803.1"/>
</dbReference>
<keyword evidence="1" id="KW-0175">Coiled coil</keyword>
<reference evidence="2" key="3">
    <citation type="submission" date="2025-08" db="UniProtKB">
        <authorList>
            <consortium name="Ensembl"/>
        </authorList>
    </citation>
    <scope>IDENTIFICATION</scope>
    <source>
        <strain evidence="2">HSOK</strain>
    </source>
</reference>
<evidence type="ECO:0000313" key="2">
    <source>
        <dbReference type="Ensembl" id="ENSORLP00015009989.1"/>
    </source>
</evidence>
<evidence type="ECO:0000313" key="3">
    <source>
        <dbReference type="Proteomes" id="UP000265200"/>
    </source>
</evidence>
<name>A0A3P9HQI6_ORYLA</name>
<proteinExistence type="predicted"/>
<dbReference type="Proteomes" id="UP000265200">
    <property type="component" value="Chromosome 21"/>
</dbReference>
<evidence type="ECO:0000256" key="1">
    <source>
        <dbReference type="SAM" id="Coils"/>
    </source>
</evidence>
<feature type="coiled-coil region" evidence="1">
    <location>
        <begin position="25"/>
        <end position="86"/>
    </location>
</feature>
<organism evidence="2 3">
    <name type="scientific">Oryzias latipes</name>
    <name type="common">Japanese rice fish</name>
    <name type="synonym">Japanese killifish</name>
    <dbReference type="NCBI Taxonomy" id="8090"/>
    <lineage>
        <taxon>Eukaryota</taxon>
        <taxon>Metazoa</taxon>
        <taxon>Chordata</taxon>
        <taxon>Craniata</taxon>
        <taxon>Vertebrata</taxon>
        <taxon>Euteleostomi</taxon>
        <taxon>Actinopterygii</taxon>
        <taxon>Neopterygii</taxon>
        <taxon>Teleostei</taxon>
        <taxon>Neoteleostei</taxon>
        <taxon>Acanthomorphata</taxon>
        <taxon>Ovalentaria</taxon>
        <taxon>Atherinomorphae</taxon>
        <taxon>Beloniformes</taxon>
        <taxon>Adrianichthyidae</taxon>
        <taxon>Oryziinae</taxon>
        <taxon>Oryzias</taxon>
    </lineage>
</organism>
<accession>A0A3P9HQI6</accession>
<reference key="1">
    <citation type="journal article" date="2007" name="Nature">
        <title>The medaka draft genome and insights into vertebrate genome evolution.</title>
        <authorList>
            <person name="Kasahara M."/>
            <person name="Naruse K."/>
            <person name="Sasaki S."/>
            <person name="Nakatani Y."/>
            <person name="Qu W."/>
            <person name="Ahsan B."/>
            <person name="Yamada T."/>
            <person name="Nagayasu Y."/>
            <person name="Doi K."/>
            <person name="Kasai Y."/>
            <person name="Jindo T."/>
            <person name="Kobayashi D."/>
            <person name="Shimada A."/>
            <person name="Toyoda A."/>
            <person name="Kuroki Y."/>
            <person name="Fujiyama A."/>
            <person name="Sasaki T."/>
            <person name="Shimizu A."/>
            <person name="Asakawa S."/>
            <person name="Shimizu N."/>
            <person name="Hashimoto S."/>
            <person name="Yang J."/>
            <person name="Lee Y."/>
            <person name="Matsushima K."/>
            <person name="Sugano S."/>
            <person name="Sakaizumi M."/>
            <person name="Narita T."/>
            <person name="Ohishi K."/>
            <person name="Haga S."/>
            <person name="Ohta F."/>
            <person name="Nomoto H."/>
            <person name="Nogata K."/>
            <person name="Morishita T."/>
            <person name="Endo T."/>
            <person name="Shin-I T."/>
            <person name="Takeda H."/>
            <person name="Morishita S."/>
            <person name="Kohara Y."/>
        </authorList>
    </citation>
    <scope>NUCLEOTIDE SEQUENCE [LARGE SCALE GENOMIC DNA]</scope>
    <source>
        <strain>Hd-rR</strain>
    </source>
</reference>
<reference evidence="2 3" key="2">
    <citation type="submission" date="2017-04" db="EMBL/GenBank/DDBJ databases">
        <title>CpG methylation of centromeres and impact of large insertions on vertebrate speciation.</title>
        <authorList>
            <person name="Ichikawa K."/>
            <person name="Yoshimura J."/>
            <person name="Morishita S."/>
        </authorList>
    </citation>
    <scope>NUCLEOTIDE SEQUENCE</scope>
    <source>
        <strain evidence="2 3">HSOK</strain>
    </source>
</reference>
<reference evidence="2" key="4">
    <citation type="submission" date="2025-09" db="UniProtKB">
        <authorList>
            <consortium name="Ensembl"/>
        </authorList>
    </citation>
    <scope>IDENTIFICATION</scope>
    <source>
        <strain evidence="2">HSOK</strain>
    </source>
</reference>
<protein>
    <submittedName>
        <fullName evidence="2">Uncharacterized protein</fullName>
    </submittedName>
</protein>
<sequence>MQKKLSEASSKQSFQAEKRDYKSLFERTKQKVQDLMKDKQALIAAARRETTLSAEEKDIDEISLQVGCLVQELDKRNQELDELRLQVGVPVSNVHILIELRQNVGRLLVSSMPALELDQVNYECNVIDEILEQYLSGLDSN</sequence>